<feature type="region of interest" description="Disordered" evidence="1">
    <location>
        <begin position="59"/>
        <end position="79"/>
    </location>
</feature>
<keyword evidence="3" id="KW-1185">Reference proteome</keyword>
<dbReference type="EMBL" id="CP000478">
    <property type="protein sequence ID" value="ABK16945.1"/>
    <property type="molecule type" value="Genomic_DNA"/>
</dbReference>
<gene>
    <name evidence="2" type="ordered locus">Sfum_1253</name>
</gene>
<evidence type="ECO:0000313" key="3">
    <source>
        <dbReference type="Proteomes" id="UP000001784"/>
    </source>
</evidence>
<evidence type="ECO:0000313" key="2">
    <source>
        <dbReference type="EMBL" id="ABK16945.1"/>
    </source>
</evidence>
<reference evidence="2 3" key="1">
    <citation type="submission" date="2006-10" db="EMBL/GenBank/DDBJ databases">
        <title>Complete sequence of Syntrophobacter fumaroxidans MPOB.</title>
        <authorList>
            <consortium name="US DOE Joint Genome Institute"/>
            <person name="Copeland A."/>
            <person name="Lucas S."/>
            <person name="Lapidus A."/>
            <person name="Barry K."/>
            <person name="Detter J.C."/>
            <person name="Glavina del Rio T."/>
            <person name="Hammon N."/>
            <person name="Israni S."/>
            <person name="Pitluck S."/>
            <person name="Goltsman E.G."/>
            <person name="Martinez M."/>
            <person name="Schmutz J."/>
            <person name="Larimer F."/>
            <person name="Land M."/>
            <person name="Hauser L."/>
            <person name="Kyrpides N."/>
            <person name="Kim E."/>
            <person name="Boone D.R."/>
            <person name="Brockman F."/>
            <person name="Culley D."/>
            <person name="Ferry J."/>
            <person name="Gunsalus R."/>
            <person name="McInerney M.J."/>
            <person name="Morrison M."/>
            <person name="Plugge C."/>
            <person name="Rohlin L."/>
            <person name="Scholten J."/>
            <person name="Sieber J."/>
            <person name="Stams A.J.M."/>
            <person name="Worm P."/>
            <person name="Henstra A.M."/>
            <person name="Richardson P."/>
        </authorList>
    </citation>
    <scope>NUCLEOTIDE SEQUENCE [LARGE SCALE GENOMIC DNA]</scope>
    <source>
        <strain evidence="3">DSM 10017 / MPOB</strain>
    </source>
</reference>
<feature type="compositionally biased region" description="Basic residues" evidence="1">
    <location>
        <begin position="70"/>
        <end position="79"/>
    </location>
</feature>
<dbReference type="STRING" id="335543.Sfum_1253"/>
<dbReference type="InParanoid" id="A0LHP3"/>
<dbReference type="KEGG" id="sfu:Sfum_1253"/>
<dbReference type="HOGENOM" id="CLU_2604781_0_0_7"/>
<evidence type="ECO:0000256" key="1">
    <source>
        <dbReference type="SAM" id="MobiDB-lite"/>
    </source>
</evidence>
<name>A0LHP3_SYNFM</name>
<accession>A0LHP3</accession>
<proteinExistence type="predicted"/>
<dbReference type="Proteomes" id="UP000001784">
    <property type="component" value="Chromosome"/>
</dbReference>
<organism evidence="2 3">
    <name type="scientific">Syntrophobacter fumaroxidans (strain DSM 10017 / MPOB)</name>
    <dbReference type="NCBI Taxonomy" id="335543"/>
    <lineage>
        <taxon>Bacteria</taxon>
        <taxon>Pseudomonadati</taxon>
        <taxon>Thermodesulfobacteriota</taxon>
        <taxon>Syntrophobacteria</taxon>
        <taxon>Syntrophobacterales</taxon>
        <taxon>Syntrophobacteraceae</taxon>
        <taxon>Syntrophobacter</taxon>
    </lineage>
</organism>
<dbReference type="AlphaFoldDB" id="A0LHP3"/>
<sequence>MKLNGRLHQKTPGFDRISRFVVTRSFRPLAGAAKRGFSRVFSRVLPEFDAIVQEPGSPMRVGGPLEKLHSNRKQRGIPV</sequence>
<protein>
    <submittedName>
        <fullName evidence="2">Uncharacterized protein</fullName>
    </submittedName>
</protein>